<evidence type="ECO:0000256" key="6">
    <source>
        <dbReference type="ARBA" id="ARBA00022989"/>
    </source>
</evidence>
<sequence length="366" mass="39371">MPSMSNYLTRQWTRLHNPDVIAMLATLAVIALGIWLLGAALGPVLVALFVAYLLEGLVRPLTRIKIPRKVAASLVFLLFVLGMLALIFGLAPILVQQVTDLLQQTPRITAKMRELAYQGVAMAEGVVNPRLVEDLLVAVSERLQELATESLGFLLTGIPGLISIVIYLFLVPFMAFFFLMDKSKLKETYMQYLPGERALLFRVLADADAGMGGYLRGKFWEMMLLGAMTFFTFAVMSFPYALLLAILTGVSVLIPFLGVIAVTVPVVVLAVVELGLTWDAGQVILAYAVLQIIDANILIPLVLGESVKVHPTTIIIAVLVFGSLWGIIGVFFAVPLAVLVKSVHAGIAAVDGTDNAPAAPDAPAAS</sequence>
<feature type="transmembrane region" description="Helical" evidence="8">
    <location>
        <begin position="284"/>
        <end position="303"/>
    </location>
</feature>
<keyword evidence="7 8" id="KW-0472">Membrane</keyword>
<dbReference type="Proteomes" id="UP000194003">
    <property type="component" value="Unassembled WGS sequence"/>
</dbReference>
<keyword evidence="4" id="KW-1003">Cell membrane</keyword>
<evidence type="ECO:0000256" key="8">
    <source>
        <dbReference type="SAM" id="Phobius"/>
    </source>
</evidence>
<dbReference type="PANTHER" id="PTHR21716:SF53">
    <property type="entry name" value="PERMEASE PERM-RELATED"/>
    <property type="match status" value="1"/>
</dbReference>
<feature type="transmembrane region" description="Helical" evidence="8">
    <location>
        <begin position="153"/>
        <end position="180"/>
    </location>
</feature>
<feature type="transmembrane region" description="Helical" evidence="8">
    <location>
        <begin position="20"/>
        <end position="53"/>
    </location>
</feature>
<dbReference type="Pfam" id="PF01594">
    <property type="entry name" value="AI-2E_transport"/>
    <property type="match status" value="1"/>
</dbReference>
<dbReference type="GO" id="GO:0005886">
    <property type="term" value="C:plasma membrane"/>
    <property type="evidence" value="ECO:0007669"/>
    <property type="project" value="UniProtKB-SubCell"/>
</dbReference>
<feature type="transmembrane region" description="Helical" evidence="8">
    <location>
        <begin position="252"/>
        <end position="272"/>
    </location>
</feature>
<accession>A0A1Y2JYQ6</accession>
<dbReference type="AlphaFoldDB" id="A0A1Y2JYQ6"/>
<dbReference type="GO" id="GO:0055085">
    <property type="term" value="P:transmembrane transport"/>
    <property type="evidence" value="ECO:0007669"/>
    <property type="project" value="TreeGrafter"/>
</dbReference>
<dbReference type="PANTHER" id="PTHR21716">
    <property type="entry name" value="TRANSMEMBRANE PROTEIN"/>
    <property type="match status" value="1"/>
</dbReference>
<comment type="subcellular location">
    <subcellularLocation>
        <location evidence="1">Cell membrane</location>
        <topology evidence="1">Multi-pass membrane protein</topology>
    </subcellularLocation>
</comment>
<keyword evidence="6 8" id="KW-1133">Transmembrane helix</keyword>
<evidence type="ECO:0000256" key="4">
    <source>
        <dbReference type="ARBA" id="ARBA00022475"/>
    </source>
</evidence>
<reference evidence="9 10" key="1">
    <citation type="journal article" date="2016" name="BMC Genomics">
        <title>Combined genomic and structural analyses of a cultured magnetotactic bacterium reveals its niche adaptation to a dynamic environment.</title>
        <authorList>
            <person name="Araujo A.C."/>
            <person name="Morillo V."/>
            <person name="Cypriano J."/>
            <person name="Teixeira L.C."/>
            <person name="Leao P."/>
            <person name="Lyra S."/>
            <person name="Almeida L.G."/>
            <person name="Bazylinski D.A."/>
            <person name="Vasconcellos A.T."/>
            <person name="Abreu F."/>
            <person name="Lins U."/>
        </authorList>
    </citation>
    <scope>NUCLEOTIDE SEQUENCE [LARGE SCALE GENOMIC DNA]</scope>
    <source>
        <strain evidence="9 10">IT-1</strain>
    </source>
</reference>
<organism evidence="9 10">
    <name type="scientific">Magnetofaba australis IT-1</name>
    <dbReference type="NCBI Taxonomy" id="1434232"/>
    <lineage>
        <taxon>Bacteria</taxon>
        <taxon>Pseudomonadati</taxon>
        <taxon>Pseudomonadota</taxon>
        <taxon>Magnetococcia</taxon>
        <taxon>Magnetococcales</taxon>
        <taxon>Magnetococcaceae</taxon>
        <taxon>Magnetofaba</taxon>
    </lineage>
</organism>
<dbReference type="EMBL" id="LVJN01000021">
    <property type="protein sequence ID" value="OSM00020.1"/>
    <property type="molecule type" value="Genomic_DNA"/>
</dbReference>
<feature type="transmembrane region" description="Helical" evidence="8">
    <location>
        <begin position="74"/>
        <end position="95"/>
    </location>
</feature>
<keyword evidence="3" id="KW-0813">Transport</keyword>
<feature type="transmembrane region" description="Helical" evidence="8">
    <location>
        <begin position="224"/>
        <end position="246"/>
    </location>
</feature>
<gene>
    <name evidence="9" type="primary">perM</name>
    <name evidence="9" type="ORF">MAIT1_00425</name>
</gene>
<comment type="caution">
    <text evidence="9">The sequence shown here is derived from an EMBL/GenBank/DDBJ whole genome shotgun (WGS) entry which is preliminary data.</text>
</comment>
<comment type="similarity">
    <text evidence="2">Belongs to the autoinducer-2 exporter (AI-2E) (TC 2.A.86) family.</text>
</comment>
<name>A0A1Y2JYQ6_9PROT</name>
<evidence type="ECO:0000256" key="1">
    <source>
        <dbReference type="ARBA" id="ARBA00004651"/>
    </source>
</evidence>
<keyword evidence="5 8" id="KW-0812">Transmembrane</keyword>
<evidence type="ECO:0000313" key="10">
    <source>
        <dbReference type="Proteomes" id="UP000194003"/>
    </source>
</evidence>
<protein>
    <submittedName>
        <fullName evidence="9">Putative permease PerM</fullName>
    </submittedName>
</protein>
<dbReference type="STRING" id="1434232.MAIT1_00425"/>
<dbReference type="InterPro" id="IPR002549">
    <property type="entry name" value="AI-2E-like"/>
</dbReference>
<evidence type="ECO:0000256" key="2">
    <source>
        <dbReference type="ARBA" id="ARBA00009773"/>
    </source>
</evidence>
<dbReference type="RefSeq" id="WP_085446226.1">
    <property type="nucleotide sequence ID" value="NZ_LVJN01000021.1"/>
</dbReference>
<dbReference type="OrthoDB" id="5562213at2"/>
<evidence type="ECO:0000256" key="7">
    <source>
        <dbReference type="ARBA" id="ARBA00023136"/>
    </source>
</evidence>
<keyword evidence="10" id="KW-1185">Reference proteome</keyword>
<evidence type="ECO:0000313" key="9">
    <source>
        <dbReference type="EMBL" id="OSM00020.1"/>
    </source>
</evidence>
<proteinExistence type="inferred from homology"/>
<feature type="transmembrane region" description="Helical" evidence="8">
    <location>
        <begin position="315"/>
        <end position="340"/>
    </location>
</feature>
<evidence type="ECO:0000256" key="3">
    <source>
        <dbReference type="ARBA" id="ARBA00022448"/>
    </source>
</evidence>
<evidence type="ECO:0000256" key="5">
    <source>
        <dbReference type="ARBA" id="ARBA00022692"/>
    </source>
</evidence>